<dbReference type="NCBIfam" id="TIGR02476">
    <property type="entry name" value="BluB"/>
    <property type="match status" value="1"/>
</dbReference>
<organism evidence="2">
    <name type="scientific">marine sediment metagenome</name>
    <dbReference type="NCBI Taxonomy" id="412755"/>
    <lineage>
        <taxon>unclassified sequences</taxon>
        <taxon>metagenomes</taxon>
        <taxon>ecological metagenomes</taxon>
    </lineage>
</organism>
<gene>
    <name evidence="2" type="ORF">S01H1_52114</name>
</gene>
<proteinExistence type="predicted"/>
<dbReference type="EMBL" id="BARS01033671">
    <property type="protein sequence ID" value="GAG27576.1"/>
    <property type="molecule type" value="Genomic_DNA"/>
</dbReference>
<dbReference type="InterPro" id="IPR000415">
    <property type="entry name" value="Nitroreductase-like"/>
</dbReference>
<evidence type="ECO:0000259" key="1">
    <source>
        <dbReference type="Pfam" id="PF00881"/>
    </source>
</evidence>
<name>X0XRS3_9ZZZZ</name>
<dbReference type="InterPro" id="IPR029479">
    <property type="entry name" value="Nitroreductase"/>
</dbReference>
<dbReference type="InterPro" id="IPR050627">
    <property type="entry name" value="Nitroreductase/BluB"/>
</dbReference>
<sequence>MTSRQLPDPPCFDATFQASLRELILWRRDVRRFKTEPVDPELISSLIELAASAPSVGHCQPWRFVLVERRSCRDEIKATFSRANADALEGYSGERRRTYARLKLEGLEAAPVHLAIFADESTDAGSGLGRQTMPESLRYSVVAAIQTLWLAARAHGLGVGWVSILEPERVGVTLDVPKAWSLVAYLCLGWPQEEHVDPELDRKGWQSKIEAEKLTFRR</sequence>
<dbReference type="PANTHER" id="PTHR23026">
    <property type="entry name" value="NADPH NITROREDUCTASE"/>
    <property type="match status" value="1"/>
</dbReference>
<evidence type="ECO:0000313" key="2">
    <source>
        <dbReference type="EMBL" id="GAG27576.1"/>
    </source>
</evidence>
<dbReference type="GO" id="GO:0016491">
    <property type="term" value="F:oxidoreductase activity"/>
    <property type="evidence" value="ECO:0007669"/>
    <property type="project" value="InterPro"/>
</dbReference>
<dbReference type="InterPro" id="IPR012825">
    <property type="entry name" value="BluB"/>
</dbReference>
<reference evidence="2" key="1">
    <citation type="journal article" date="2014" name="Front. Microbiol.">
        <title>High frequency of phylogenetically diverse reductive dehalogenase-homologous genes in deep subseafloor sedimentary metagenomes.</title>
        <authorList>
            <person name="Kawai M."/>
            <person name="Futagami T."/>
            <person name="Toyoda A."/>
            <person name="Takaki Y."/>
            <person name="Nishi S."/>
            <person name="Hori S."/>
            <person name="Arai W."/>
            <person name="Tsubouchi T."/>
            <person name="Morono Y."/>
            <person name="Uchiyama I."/>
            <person name="Ito T."/>
            <person name="Fujiyama A."/>
            <person name="Inagaki F."/>
            <person name="Takami H."/>
        </authorList>
    </citation>
    <scope>NUCLEOTIDE SEQUENCE</scope>
    <source>
        <strain evidence="2">Expedition CK06-06</strain>
    </source>
</reference>
<accession>X0XRS3</accession>
<comment type="caution">
    <text evidence="2">The sequence shown here is derived from an EMBL/GenBank/DDBJ whole genome shotgun (WGS) entry which is preliminary data.</text>
</comment>
<dbReference type="PANTHER" id="PTHR23026:SF123">
    <property type="entry name" value="NAD(P)H NITROREDUCTASE RV3131-RELATED"/>
    <property type="match status" value="1"/>
</dbReference>
<dbReference type="Pfam" id="PF00881">
    <property type="entry name" value="Nitroreductase"/>
    <property type="match status" value="1"/>
</dbReference>
<dbReference type="Gene3D" id="3.40.109.10">
    <property type="entry name" value="NADH Oxidase"/>
    <property type="match status" value="1"/>
</dbReference>
<dbReference type="SUPFAM" id="SSF55469">
    <property type="entry name" value="FMN-dependent nitroreductase-like"/>
    <property type="match status" value="1"/>
</dbReference>
<dbReference type="AlphaFoldDB" id="X0XRS3"/>
<feature type="domain" description="Nitroreductase" evidence="1">
    <location>
        <begin position="24"/>
        <end position="190"/>
    </location>
</feature>
<protein>
    <recommendedName>
        <fullName evidence="1">Nitroreductase domain-containing protein</fullName>
    </recommendedName>
</protein>